<dbReference type="RefSeq" id="WP_035868219.1">
    <property type="nucleotide sequence ID" value="NZ_KK853997.1"/>
</dbReference>
<dbReference type="AlphaFoldDB" id="A0A066YUI1"/>
<dbReference type="HOGENOM" id="CLU_806255_0_0_11"/>
<keyword evidence="3" id="KW-1185">Reference proteome</keyword>
<dbReference type="Gene3D" id="3.40.190.10">
    <property type="entry name" value="Periplasmic binding protein-like II"/>
    <property type="match status" value="1"/>
</dbReference>
<evidence type="ECO:0000313" key="2">
    <source>
        <dbReference type="EMBL" id="KDN81736.1"/>
    </source>
</evidence>
<feature type="domain" description="SsuA/THI5-like" evidence="1">
    <location>
        <begin position="32"/>
        <end position="261"/>
    </location>
</feature>
<dbReference type="PATRIC" id="fig|1348663.4.peg.6247"/>
<proteinExistence type="predicted"/>
<evidence type="ECO:0000259" key="1">
    <source>
        <dbReference type="Pfam" id="PF09084"/>
    </source>
</evidence>
<dbReference type="EMBL" id="JNBY01000131">
    <property type="protein sequence ID" value="KDN81736.1"/>
    <property type="molecule type" value="Genomic_DNA"/>
</dbReference>
<keyword evidence="2" id="KW-0503">Monooxygenase</keyword>
<dbReference type="Gene3D" id="3.40.190.270">
    <property type="match status" value="1"/>
</dbReference>
<dbReference type="Pfam" id="PF09084">
    <property type="entry name" value="NMT1"/>
    <property type="match status" value="1"/>
</dbReference>
<protein>
    <submittedName>
        <fullName evidence="2">Monooxygenase</fullName>
    </submittedName>
</protein>
<sequence>MSPASTADVGAPTHPDTLWFTRCPVPTATGIAADRGWLAEEFAPDGIAVRSLQDVPPEVAADHHYTHALTGLFREGGNVPALWARSRGERTRLIGLTWIEERQTVLVREGSGIRSAAQLRGARLAVPRHPIGIDFWRAMALAGHHGALASAELTLDDVELTEVAAEPGGGQWEAELTALRDGRVDAVYVKGALAVEAARRYGAVPAVELDALPDRRHRVNNGTPRPITVHQQLLDEHPELVARFVAVLLRAADWAAERPAEVARILGAETGAGPEGVAGAYAAGGHRTLHPDLSADRLDLLARQEQFLHAHGFLADRVDVHAWADPAPLAAARALLAARP</sequence>
<organism evidence="2 3">
    <name type="scientific">Kitasatospora cheerisanensis KCTC 2395</name>
    <dbReference type="NCBI Taxonomy" id="1348663"/>
    <lineage>
        <taxon>Bacteria</taxon>
        <taxon>Bacillati</taxon>
        <taxon>Actinomycetota</taxon>
        <taxon>Actinomycetes</taxon>
        <taxon>Kitasatosporales</taxon>
        <taxon>Streptomycetaceae</taxon>
        <taxon>Kitasatospora</taxon>
    </lineage>
</organism>
<reference evidence="2 3" key="1">
    <citation type="submission" date="2014-05" db="EMBL/GenBank/DDBJ databases">
        <title>Draft Genome Sequence of Kitasatospora cheerisanensis KCTC 2395.</title>
        <authorList>
            <person name="Nam D.H."/>
        </authorList>
    </citation>
    <scope>NUCLEOTIDE SEQUENCE [LARGE SCALE GENOMIC DNA]</scope>
    <source>
        <strain evidence="2 3">KCTC 2395</strain>
    </source>
</reference>
<name>A0A066YUI1_9ACTN</name>
<gene>
    <name evidence="2" type="ORF">KCH_64560</name>
</gene>
<dbReference type="Proteomes" id="UP000027178">
    <property type="component" value="Unassembled WGS sequence"/>
</dbReference>
<dbReference type="InterPro" id="IPR015168">
    <property type="entry name" value="SsuA/THI5"/>
</dbReference>
<dbReference type="SUPFAM" id="SSF53850">
    <property type="entry name" value="Periplasmic binding protein-like II"/>
    <property type="match status" value="1"/>
</dbReference>
<accession>A0A066YUI1</accession>
<dbReference type="GO" id="GO:0004497">
    <property type="term" value="F:monooxygenase activity"/>
    <property type="evidence" value="ECO:0007669"/>
    <property type="project" value="UniProtKB-KW"/>
</dbReference>
<evidence type="ECO:0000313" key="3">
    <source>
        <dbReference type="Proteomes" id="UP000027178"/>
    </source>
</evidence>
<dbReference type="PANTHER" id="PTHR30024">
    <property type="entry name" value="ALIPHATIC SULFONATES-BINDING PROTEIN-RELATED"/>
    <property type="match status" value="1"/>
</dbReference>
<comment type="caution">
    <text evidence="2">The sequence shown here is derived from an EMBL/GenBank/DDBJ whole genome shotgun (WGS) entry which is preliminary data.</text>
</comment>
<dbReference type="OrthoDB" id="2634887at2"/>
<dbReference type="eggNOG" id="COG0715">
    <property type="taxonomic scope" value="Bacteria"/>
</dbReference>
<keyword evidence="2" id="KW-0560">Oxidoreductase</keyword>
<dbReference type="PANTHER" id="PTHR30024:SF21">
    <property type="entry name" value="ABC TRANSPORTER SUBSTRATE-BINDING PROTEIN"/>
    <property type="match status" value="1"/>
</dbReference>